<evidence type="ECO:0000256" key="10">
    <source>
        <dbReference type="ARBA" id="ARBA00022989"/>
    </source>
</evidence>
<keyword evidence="11" id="KW-0186">Copper</keyword>
<dbReference type="GO" id="GO:0004129">
    <property type="term" value="F:cytochrome-c oxidase activity"/>
    <property type="evidence" value="ECO:0007669"/>
    <property type="project" value="UniProtKB-EC"/>
</dbReference>
<dbReference type="PROSITE" id="PS00078">
    <property type="entry name" value="COX2"/>
    <property type="match status" value="1"/>
</dbReference>
<dbReference type="EC" id="7.1.1.9" evidence="3"/>
<dbReference type="PROSITE" id="PS50857">
    <property type="entry name" value="COX2_CUA"/>
    <property type="match status" value="1"/>
</dbReference>
<dbReference type="InterPro" id="IPR001505">
    <property type="entry name" value="Copper_CuA"/>
</dbReference>
<dbReference type="GO" id="GO:0005507">
    <property type="term" value="F:copper ion binding"/>
    <property type="evidence" value="ECO:0007669"/>
    <property type="project" value="InterPro"/>
</dbReference>
<evidence type="ECO:0000256" key="5">
    <source>
        <dbReference type="ARBA" id="ARBA00022660"/>
    </source>
</evidence>
<dbReference type="InterPro" id="IPR002429">
    <property type="entry name" value="CcO_II-like_C"/>
</dbReference>
<name>A0A941ILV0_9ACTN</name>
<comment type="function">
    <text evidence="13">Subunits I and II form the functional core of the enzyme complex. Electrons originating in cytochrome c are transferred via heme a and Cu(A) to the binuclear center formed by heme a3 and Cu(B).</text>
</comment>
<gene>
    <name evidence="18" type="primary">coxB</name>
    <name evidence="18" type="ORF">KDL01_02720</name>
</gene>
<keyword evidence="6 16" id="KW-0812">Transmembrane</keyword>
<keyword evidence="12 16" id="KW-0472">Membrane</keyword>
<dbReference type="PANTHER" id="PTHR22888:SF9">
    <property type="entry name" value="CYTOCHROME C OXIDASE SUBUNIT 2"/>
    <property type="match status" value="1"/>
</dbReference>
<reference evidence="18" key="1">
    <citation type="submission" date="2021-04" db="EMBL/GenBank/DDBJ databases">
        <title>Genome based classification of Actinospica acidithermotolerans sp. nov., an actinobacterium isolated from an Indonesian hot spring.</title>
        <authorList>
            <person name="Kusuma A.B."/>
            <person name="Putra K.E."/>
            <person name="Nafisah S."/>
            <person name="Loh J."/>
            <person name="Nouioui I."/>
            <person name="Goodfellow M."/>
        </authorList>
    </citation>
    <scope>NUCLEOTIDE SEQUENCE</scope>
    <source>
        <strain evidence="18">CSCA 57</strain>
    </source>
</reference>
<keyword evidence="19" id="KW-1185">Reference proteome</keyword>
<evidence type="ECO:0000256" key="14">
    <source>
        <dbReference type="ARBA" id="ARBA00031399"/>
    </source>
</evidence>
<keyword evidence="4" id="KW-0813">Transport</keyword>
<feature type="domain" description="Cytochrome oxidase subunit II copper A binding" evidence="17">
    <location>
        <begin position="113"/>
        <end position="252"/>
    </location>
</feature>
<dbReference type="Gene3D" id="2.60.40.420">
    <property type="entry name" value="Cupredoxins - blue copper proteins"/>
    <property type="match status" value="1"/>
</dbReference>
<evidence type="ECO:0000256" key="2">
    <source>
        <dbReference type="ARBA" id="ARBA00007866"/>
    </source>
</evidence>
<evidence type="ECO:0000256" key="8">
    <source>
        <dbReference type="ARBA" id="ARBA00022967"/>
    </source>
</evidence>
<dbReference type="InterPro" id="IPR045187">
    <property type="entry name" value="CcO_II"/>
</dbReference>
<evidence type="ECO:0000313" key="18">
    <source>
        <dbReference type="EMBL" id="MBR7832154.1"/>
    </source>
</evidence>
<evidence type="ECO:0000256" key="12">
    <source>
        <dbReference type="ARBA" id="ARBA00023136"/>
    </source>
</evidence>
<dbReference type="SUPFAM" id="SSF49503">
    <property type="entry name" value="Cupredoxins"/>
    <property type="match status" value="1"/>
</dbReference>
<dbReference type="PRINTS" id="PR01166">
    <property type="entry name" value="CYCOXIDASEII"/>
</dbReference>
<feature type="transmembrane region" description="Helical" evidence="16">
    <location>
        <begin position="83"/>
        <end position="101"/>
    </location>
</feature>
<keyword evidence="10 16" id="KW-1133">Transmembrane helix</keyword>
<comment type="similarity">
    <text evidence="2">Belongs to the cytochrome c oxidase subunit 2 family.</text>
</comment>
<sequence length="305" mass="33149">MAAAVLVTASGCADNAFTRLGMPEPASKEAPTILHLWQGQWITAFAVGALVWGLILWCCFAYRRKRHGIEVPPQTRYNMPLELLYTGIPLIMVGVIFYFTAKSETKLLQVNDQQYTSINVVGRQWSWTFNYNYDAALDNGNGGPATTNPSYKDAGTAYDIGTPGQIPTLYLPVNEEVKFTLTSPDVIHSFWIPNFLFKLDVVPGRVNMYEVTPDRIGTYIGECAELCGVEHSRMLFNVKVVSQADYEAHIKSLQAQDQGGTLVTGCGTNTALTGTDLTTTGDGIRCVVGPMTSVSGKNAVGGDAS</sequence>
<dbReference type="InterPro" id="IPR036257">
    <property type="entry name" value="Cyt_c_oxidase_su2_TM_sf"/>
</dbReference>
<evidence type="ECO:0000256" key="1">
    <source>
        <dbReference type="ARBA" id="ARBA00004141"/>
    </source>
</evidence>
<proteinExistence type="inferred from homology"/>
<dbReference type="PANTHER" id="PTHR22888">
    <property type="entry name" value="CYTOCHROME C OXIDASE, SUBUNIT II"/>
    <property type="match status" value="1"/>
</dbReference>
<evidence type="ECO:0000256" key="16">
    <source>
        <dbReference type="SAM" id="Phobius"/>
    </source>
</evidence>
<dbReference type="InterPro" id="IPR014222">
    <property type="entry name" value="Cyt_c_oxidase_su2"/>
</dbReference>
<dbReference type="EMBL" id="JAGSOG010000007">
    <property type="protein sequence ID" value="MBR7832154.1"/>
    <property type="molecule type" value="Genomic_DNA"/>
</dbReference>
<keyword evidence="7" id="KW-0479">Metal-binding</keyword>
<evidence type="ECO:0000256" key="3">
    <source>
        <dbReference type="ARBA" id="ARBA00012949"/>
    </source>
</evidence>
<comment type="subcellular location">
    <subcellularLocation>
        <location evidence="1">Membrane</location>
        <topology evidence="1">Multi-pass membrane protein</topology>
    </subcellularLocation>
</comment>
<evidence type="ECO:0000256" key="13">
    <source>
        <dbReference type="ARBA" id="ARBA00024688"/>
    </source>
</evidence>
<evidence type="ECO:0000259" key="17">
    <source>
        <dbReference type="PROSITE" id="PS50857"/>
    </source>
</evidence>
<dbReference type="GO" id="GO:0016020">
    <property type="term" value="C:membrane"/>
    <property type="evidence" value="ECO:0007669"/>
    <property type="project" value="UniProtKB-SubCell"/>
</dbReference>
<comment type="catalytic activity">
    <reaction evidence="15">
        <text>4 Fe(II)-[cytochrome c] + O2 + 8 H(+)(in) = 4 Fe(III)-[cytochrome c] + 2 H2O + 4 H(+)(out)</text>
        <dbReference type="Rhea" id="RHEA:11436"/>
        <dbReference type="Rhea" id="RHEA-COMP:10350"/>
        <dbReference type="Rhea" id="RHEA-COMP:14399"/>
        <dbReference type="ChEBI" id="CHEBI:15377"/>
        <dbReference type="ChEBI" id="CHEBI:15378"/>
        <dbReference type="ChEBI" id="CHEBI:15379"/>
        <dbReference type="ChEBI" id="CHEBI:29033"/>
        <dbReference type="ChEBI" id="CHEBI:29034"/>
        <dbReference type="EC" id="7.1.1.9"/>
    </reaction>
</comment>
<dbReference type="GO" id="GO:0042773">
    <property type="term" value="P:ATP synthesis coupled electron transport"/>
    <property type="evidence" value="ECO:0007669"/>
    <property type="project" value="TreeGrafter"/>
</dbReference>
<keyword evidence="5" id="KW-0679">Respiratory chain</keyword>
<dbReference type="GO" id="GO:0016491">
    <property type="term" value="F:oxidoreductase activity"/>
    <property type="evidence" value="ECO:0007669"/>
    <property type="project" value="InterPro"/>
</dbReference>
<dbReference type="InterPro" id="IPR008972">
    <property type="entry name" value="Cupredoxin"/>
</dbReference>
<organism evidence="18 19">
    <name type="scientific">Actinospica durhamensis</name>
    <dbReference type="NCBI Taxonomy" id="1508375"/>
    <lineage>
        <taxon>Bacteria</taxon>
        <taxon>Bacillati</taxon>
        <taxon>Actinomycetota</taxon>
        <taxon>Actinomycetes</taxon>
        <taxon>Catenulisporales</taxon>
        <taxon>Actinospicaceae</taxon>
        <taxon>Actinospica</taxon>
    </lineage>
</organism>
<dbReference type="Proteomes" id="UP000675781">
    <property type="component" value="Unassembled WGS sequence"/>
</dbReference>
<evidence type="ECO:0000256" key="15">
    <source>
        <dbReference type="ARBA" id="ARBA00047816"/>
    </source>
</evidence>
<evidence type="ECO:0000256" key="7">
    <source>
        <dbReference type="ARBA" id="ARBA00022723"/>
    </source>
</evidence>
<evidence type="ECO:0000313" key="19">
    <source>
        <dbReference type="Proteomes" id="UP000675781"/>
    </source>
</evidence>
<evidence type="ECO:0000256" key="6">
    <source>
        <dbReference type="ARBA" id="ARBA00022692"/>
    </source>
</evidence>
<evidence type="ECO:0000256" key="11">
    <source>
        <dbReference type="ARBA" id="ARBA00023008"/>
    </source>
</evidence>
<feature type="transmembrane region" description="Helical" evidence="16">
    <location>
        <begin position="42"/>
        <end position="62"/>
    </location>
</feature>
<accession>A0A941ILV0</accession>
<protein>
    <recommendedName>
        <fullName evidence="3">cytochrome-c oxidase</fullName>
        <ecNumber evidence="3">7.1.1.9</ecNumber>
    </recommendedName>
    <alternativeName>
        <fullName evidence="14">Cytochrome aa3 subunit 2</fullName>
    </alternativeName>
</protein>
<keyword evidence="9" id="KW-0249">Electron transport</keyword>
<dbReference type="SUPFAM" id="SSF81464">
    <property type="entry name" value="Cytochrome c oxidase subunit II-like, transmembrane region"/>
    <property type="match status" value="1"/>
</dbReference>
<dbReference type="Pfam" id="PF00116">
    <property type="entry name" value="COX2"/>
    <property type="match status" value="1"/>
</dbReference>
<evidence type="ECO:0000256" key="9">
    <source>
        <dbReference type="ARBA" id="ARBA00022982"/>
    </source>
</evidence>
<evidence type="ECO:0000256" key="4">
    <source>
        <dbReference type="ARBA" id="ARBA00022448"/>
    </source>
</evidence>
<comment type="caution">
    <text evidence="18">The sequence shown here is derived from an EMBL/GenBank/DDBJ whole genome shotgun (WGS) entry which is preliminary data.</text>
</comment>
<dbReference type="NCBIfam" id="TIGR02866">
    <property type="entry name" value="CoxB"/>
    <property type="match status" value="1"/>
</dbReference>
<keyword evidence="8" id="KW-1278">Translocase</keyword>
<dbReference type="Gene3D" id="1.10.287.90">
    <property type="match status" value="1"/>
</dbReference>
<dbReference type="CDD" id="cd13919">
    <property type="entry name" value="CuRO_HCO_II_like_5"/>
    <property type="match status" value="1"/>
</dbReference>
<dbReference type="AlphaFoldDB" id="A0A941ILV0"/>